<dbReference type="AlphaFoldDB" id="A0AAE7D0Y2"/>
<dbReference type="InterPro" id="IPR003594">
    <property type="entry name" value="HATPase_dom"/>
</dbReference>
<dbReference type="InterPro" id="IPR011712">
    <property type="entry name" value="Sig_transdc_His_kin_sub3_dim/P"/>
</dbReference>
<accession>A0AAE7D0Y2</accession>
<feature type="transmembrane region" description="Helical" evidence="10">
    <location>
        <begin position="82"/>
        <end position="101"/>
    </location>
</feature>
<keyword evidence="2" id="KW-1003">Cell membrane</keyword>
<feature type="domain" description="Histidine kinase" evidence="11">
    <location>
        <begin position="312"/>
        <end position="500"/>
    </location>
</feature>
<dbReference type="InterPro" id="IPR005467">
    <property type="entry name" value="His_kinase_dom"/>
</dbReference>
<dbReference type="SMART" id="SM00387">
    <property type="entry name" value="HATPase_c"/>
    <property type="match status" value="1"/>
</dbReference>
<evidence type="ECO:0000313" key="12">
    <source>
        <dbReference type="EMBL" id="QIZ52509.1"/>
    </source>
</evidence>
<dbReference type="EMBL" id="CP033622">
    <property type="protein sequence ID" value="QIZ52509.1"/>
    <property type="molecule type" value="Genomic_DNA"/>
</dbReference>
<gene>
    <name evidence="12" type="primary">uhpB</name>
    <name evidence="12" type="ORF">DWG24_18075</name>
</gene>
<evidence type="ECO:0000256" key="7">
    <source>
        <dbReference type="ARBA" id="ARBA00022989"/>
    </source>
</evidence>
<dbReference type="InterPro" id="IPR036890">
    <property type="entry name" value="HATPase_C_sf"/>
</dbReference>
<keyword evidence="3" id="KW-0597">Phosphoprotein</keyword>
<evidence type="ECO:0000256" key="9">
    <source>
        <dbReference type="ARBA" id="ARBA00023136"/>
    </source>
</evidence>
<evidence type="ECO:0000256" key="3">
    <source>
        <dbReference type="ARBA" id="ARBA00022553"/>
    </source>
</evidence>
<name>A0AAE7D0Y2_9GAMM</name>
<dbReference type="InterPro" id="IPR007895">
    <property type="entry name" value="MASE1"/>
</dbReference>
<evidence type="ECO:0000256" key="4">
    <source>
        <dbReference type="ARBA" id="ARBA00022679"/>
    </source>
</evidence>
<dbReference type="GO" id="GO:0046983">
    <property type="term" value="F:protein dimerization activity"/>
    <property type="evidence" value="ECO:0007669"/>
    <property type="project" value="InterPro"/>
</dbReference>
<organism evidence="12 13">
    <name type="scientific">Dickeya zeae</name>
    <dbReference type="NCBI Taxonomy" id="204042"/>
    <lineage>
        <taxon>Bacteria</taxon>
        <taxon>Pseudomonadati</taxon>
        <taxon>Pseudomonadota</taxon>
        <taxon>Gammaproteobacteria</taxon>
        <taxon>Enterobacterales</taxon>
        <taxon>Pectobacteriaceae</taxon>
        <taxon>Dickeya</taxon>
    </lineage>
</organism>
<evidence type="ECO:0000256" key="6">
    <source>
        <dbReference type="ARBA" id="ARBA00022777"/>
    </source>
</evidence>
<dbReference type="Proteomes" id="UP000500801">
    <property type="component" value="Chromosome"/>
</dbReference>
<keyword evidence="5 10" id="KW-0812">Transmembrane</keyword>
<evidence type="ECO:0000256" key="10">
    <source>
        <dbReference type="SAM" id="Phobius"/>
    </source>
</evidence>
<comment type="subcellular location">
    <subcellularLocation>
        <location evidence="1">Cell membrane</location>
        <topology evidence="1">Multi-pass membrane protein</topology>
    </subcellularLocation>
</comment>
<evidence type="ECO:0000256" key="5">
    <source>
        <dbReference type="ARBA" id="ARBA00022692"/>
    </source>
</evidence>
<evidence type="ECO:0000259" key="11">
    <source>
        <dbReference type="PROSITE" id="PS50109"/>
    </source>
</evidence>
<evidence type="ECO:0000313" key="13">
    <source>
        <dbReference type="Proteomes" id="UP000500801"/>
    </source>
</evidence>
<feature type="transmembrane region" description="Helical" evidence="10">
    <location>
        <begin position="113"/>
        <end position="133"/>
    </location>
</feature>
<sequence length="504" mass="56060">MMRPIVTWLIAAFASSFIFCAAWFCLWSISLHLVARPDLAVLLFPFGLRLGLMLQSPRRFWPVLLASEWLLLVWLANEVALTHLPLLLTGSILALLPVMLASRRARQDDWHTLLLQGGALIAAALLQSLPWLGRSEDSLTVLLLTLTGGLTLSPTCLLIWHYLSSSTWLPLGPSLVSQPVNWRGRHLLWYLLLFVVSLGLQLGLPADLSRFTPFCLALPIIALAWHYGWQGALIATLMNAIALIASQTWHEHPVDLLLSLLAQSLTGLLLGAGIQRLRELNVSLQNQLARNRRLAERLLEMEEYVRRDVARELHDDIGQTITAIRTQAGILQRLAPENRHVRQSSTLIEQLSLSVYDSVRRLMGRLRPRQLDDLTLEQAVRSLMREMELEEQGIISHLDWHIDEASLGEGLRVTLFRVCQEGLNNIVKHANASAVTLQAWQQDERLMLVIEDDGCGLPPGSGSGGFGLLGMRERVSALGGTLQLSCTHGTRVTVSVPLSASKES</sequence>
<dbReference type="Gene3D" id="1.20.5.1930">
    <property type="match status" value="1"/>
</dbReference>
<feature type="transmembrane region" description="Helical" evidence="10">
    <location>
        <begin position="187"/>
        <end position="204"/>
    </location>
</feature>
<feature type="transmembrane region" description="Helical" evidence="10">
    <location>
        <begin position="7"/>
        <end position="29"/>
    </location>
</feature>
<dbReference type="EC" id="2.7.13.3" evidence="12"/>
<dbReference type="Pfam" id="PF07730">
    <property type="entry name" value="HisKA_3"/>
    <property type="match status" value="1"/>
</dbReference>
<keyword evidence="7 10" id="KW-1133">Transmembrane helix</keyword>
<dbReference type="Gene3D" id="3.30.565.10">
    <property type="entry name" value="Histidine kinase-like ATPase, C-terminal domain"/>
    <property type="match status" value="1"/>
</dbReference>
<reference evidence="12 13" key="1">
    <citation type="submission" date="2018-11" db="EMBL/GenBank/DDBJ databases">
        <title>Complete genome sequence of Dickeya zeae strain CE1 infecting Canna edulis Ker-Gawl. in China.</title>
        <authorList>
            <person name="Zhang J."/>
            <person name="Lin B."/>
            <person name="Shen H."/>
            <person name="Jiang S."/>
            <person name="Pu X."/>
            <person name="Sun D."/>
        </authorList>
    </citation>
    <scope>NUCLEOTIDE SEQUENCE [LARGE SCALE GENOMIC DNA]</scope>
    <source>
        <strain evidence="12 13">CE1</strain>
    </source>
</reference>
<dbReference type="NCBIfam" id="NF008649">
    <property type="entry name" value="PRK11644.1"/>
    <property type="match status" value="1"/>
</dbReference>
<dbReference type="Pfam" id="PF02518">
    <property type="entry name" value="HATPase_c"/>
    <property type="match status" value="1"/>
</dbReference>
<keyword evidence="6 12" id="KW-0418">Kinase</keyword>
<keyword evidence="8" id="KW-0902">Two-component regulatory system</keyword>
<proteinExistence type="predicted"/>
<dbReference type="PROSITE" id="PS50109">
    <property type="entry name" value="HIS_KIN"/>
    <property type="match status" value="1"/>
</dbReference>
<feature type="transmembrane region" description="Helical" evidence="10">
    <location>
        <begin position="139"/>
        <end position="163"/>
    </location>
</feature>
<evidence type="ECO:0000256" key="2">
    <source>
        <dbReference type="ARBA" id="ARBA00022475"/>
    </source>
</evidence>
<keyword evidence="9 10" id="KW-0472">Membrane</keyword>
<keyword evidence="4 12" id="KW-0808">Transferase</keyword>
<dbReference type="PANTHER" id="PTHR24421:SF58">
    <property type="entry name" value="SIGNAL TRANSDUCTION HISTIDINE-PROTEIN KINASE_PHOSPHATASE UHPB"/>
    <property type="match status" value="1"/>
</dbReference>
<dbReference type="GO" id="GO:0000155">
    <property type="term" value="F:phosphorelay sensor kinase activity"/>
    <property type="evidence" value="ECO:0007669"/>
    <property type="project" value="InterPro"/>
</dbReference>
<feature type="transmembrane region" description="Helical" evidence="10">
    <location>
        <begin position="256"/>
        <end position="274"/>
    </location>
</feature>
<feature type="transmembrane region" description="Helical" evidence="10">
    <location>
        <begin position="224"/>
        <end position="244"/>
    </location>
</feature>
<dbReference type="SUPFAM" id="SSF55874">
    <property type="entry name" value="ATPase domain of HSP90 chaperone/DNA topoisomerase II/histidine kinase"/>
    <property type="match status" value="1"/>
</dbReference>
<dbReference type="GO" id="GO:0005886">
    <property type="term" value="C:plasma membrane"/>
    <property type="evidence" value="ECO:0007669"/>
    <property type="project" value="UniProtKB-SubCell"/>
</dbReference>
<dbReference type="InterPro" id="IPR050482">
    <property type="entry name" value="Sensor_HK_TwoCompSys"/>
</dbReference>
<evidence type="ECO:0000256" key="8">
    <source>
        <dbReference type="ARBA" id="ARBA00023012"/>
    </source>
</evidence>
<dbReference type="Pfam" id="PF05231">
    <property type="entry name" value="MASE1"/>
    <property type="match status" value="1"/>
</dbReference>
<protein>
    <submittedName>
        <fullName evidence="12">Signal transduction histidine-protein kinase/phosphatase UhpB</fullName>
        <ecNumber evidence="12">2.7.13.3</ecNumber>
    </submittedName>
</protein>
<dbReference type="PANTHER" id="PTHR24421">
    <property type="entry name" value="NITRATE/NITRITE SENSOR PROTEIN NARX-RELATED"/>
    <property type="match status" value="1"/>
</dbReference>
<dbReference type="CDD" id="cd16917">
    <property type="entry name" value="HATPase_UhpB-NarQ-NarX-like"/>
    <property type="match status" value="1"/>
</dbReference>
<evidence type="ECO:0000256" key="1">
    <source>
        <dbReference type="ARBA" id="ARBA00004651"/>
    </source>
</evidence>